<name>A0ACA9SU53_9GLOM</name>
<feature type="non-terminal residue" evidence="1">
    <location>
        <position position="90"/>
    </location>
</feature>
<organism evidence="1 2">
    <name type="scientific">Racocetra persica</name>
    <dbReference type="NCBI Taxonomy" id="160502"/>
    <lineage>
        <taxon>Eukaryota</taxon>
        <taxon>Fungi</taxon>
        <taxon>Fungi incertae sedis</taxon>
        <taxon>Mucoromycota</taxon>
        <taxon>Glomeromycotina</taxon>
        <taxon>Glomeromycetes</taxon>
        <taxon>Diversisporales</taxon>
        <taxon>Gigasporaceae</taxon>
        <taxon>Racocetra</taxon>
    </lineage>
</organism>
<proteinExistence type="predicted"/>
<accession>A0ACA9SU53</accession>
<dbReference type="EMBL" id="CAJVQC010155769">
    <property type="protein sequence ID" value="CAG8847408.1"/>
    <property type="molecule type" value="Genomic_DNA"/>
</dbReference>
<protein>
    <submittedName>
        <fullName evidence="1">25490_t:CDS:1</fullName>
    </submittedName>
</protein>
<reference evidence="1" key="1">
    <citation type="submission" date="2021-06" db="EMBL/GenBank/DDBJ databases">
        <authorList>
            <person name="Kallberg Y."/>
            <person name="Tangrot J."/>
            <person name="Rosling A."/>
        </authorList>
    </citation>
    <scope>NUCLEOTIDE SEQUENCE</scope>
    <source>
        <strain evidence="1">MA461A</strain>
    </source>
</reference>
<evidence type="ECO:0000313" key="2">
    <source>
        <dbReference type="Proteomes" id="UP000789920"/>
    </source>
</evidence>
<gene>
    <name evidence="1" type="ORF">RPERSI_LOCUS34620</name>
</gene>
<sequence length="90" mass="10714">EWTVWNIFGSLQDSVKLKNPGFILELPQEKKGAIYDFYKVEKSNSFIFVNESNNLAIYDDLIIDKYLTKNEQDWKQLSGEEYMLRNDRNN</sequence>
<dbReference type="Proteomes" id="UP000789920">
    <property type="component" value="Unassembled WGS sequence"/>
</dbReference>
<keyword evidence="2" id="KW-1185">Reference proteome</keyword>
<comment type="caution">
    <text evidence="1">The sequence shown here is derived from an EMBL/GenBank/DDBJ whole genome shotgun (WGS) entry which is preliminary data.</text>
</comment>
<evidence type="ECO:0000313" key="1">
    <source>
        <dbReference type="EMBL" id="CAG8847408.1"/>
    </source>
</evidence>
<feature type="non-terminal residue" evidence="1">
    <location>
        <position position="1"/>
    </location>
</feature>